<evidence type="ECO:0008006" key="3">
    <source>
        <dbReference type="Google" id="ProtNLM"/>
    </source>
</evidence>
<name>A0A9D0ZG18_9FIRM</name>
<dbReference type="Proteomes" id="UP000886787">
    <property type="component" value="Unassembled WGS sequence"/>
</dbReference>
<evidence type="ECO:0000313" key="1">
    <source>
        <dbReference type="EMBL" id="HIQ79962.1"/>
    </source>
</evidence>
<evidence type="ECO:0000313" key="2">
    <source>
        <dbReference type="Proteomes" id="UP000886787"/>
    </source>
</evidence>
<dbReference type="EMBL" id="DVFW01000012">
    <property type="protein sequence ID" value="HIQ79962.1"/>
    <property type="molecule type" value="Genomic_DNA"/>
</dbReference>
<accession>A0A9D0ZG18</accession>
<protein>
    <recommendedName>
        <fullName evidence="3">SipW-cognate class signal peptide</fullName>
    </recommendedName>
</protein>
<sequence>MENTKRTNKLLKVTLSVVALVLVAAVTYGITMAFLTARSNDKTNVFTAGDNVDIIINEPNYDLITDHTYKPGDIQDKDPSVENLKEESYIAMTVEFKVKDGTEDYVQKTYGEFKNYAHFGIMNSGNFVADTVNEQWFANANNADTSTKLVYYYKGDNAEDVLKAVATDASTEELFTKVQFNKDIATVVNAKAPDVQILVNAYAVQTTDTDITDLNQLIGI</sequence>
<proteinExistence type="predicted"/>
<comment type="caution">
    <text evidence="1">The sequence shown here is derived from an EMBL/GenBank/DDBJ whole genome shotgun (WGS) entry which is preliminary data.</text>
</comment>
<reference evidence="1" key="1">
    <citation type="submission" date="2020-10" db="EMBL/GenBank/DDBJ databases">
        <authorList>
            <person name="Gilroy R."/>
        </authorList>
    </citation>
    <scope>NUCLEOTIDE SEQUENCE</scope>
    <source>
        <strain evidence="1">ChiSjej1B19-3389</strain>
    </source>
</reference>
<reference evidence="1" key="2">
    <citation type="journal article" date="2021" name="PeerJ">
        <title>Extensive microbial diversity within the chicken gut microbiome revealed by metagenomics and culture.</title>
        <authorList>
            <person name="Gilroy R."/>
            <person name="Ravi A."/>
            <person name="Getino M."/>
            <person name="Pursley I."/>
            <person name="Horton D.L."/>
            <person name="Alikhan N.F."/>
            <person name="Baker D."/>
            <person name="Gharbi K."/>
            <person name="Hall N."/>
            <person name="Watson M."/>
            <person name="Adriaenssens E.M."/>
            <person name="Foster-Nyarko E."/>
            <person name="Jarju S."/>
            <person name="Secka A."/>
            <person name="Antonio M."/>
            <person name="Oren A."/>
            <person name="Chaudhuri R.R."/>
            <person name="La Ragione R."/>
            <person name="Hildebrand F."/>
            <person name="Pallen M.J."/>
        </authorList>
    </citation>
    <scope>NUCLEOTIDE SEQUENCE</scope>
    <source>
        <strain evidence="1">ChiSjej1B19-3389</strain>
    </source>
</reference>
<gene>
    <name evidence="1" type="ORF">IAD32_01595</name>
</gene>
<dbReference type="AlphaFoldDB" id="A0A9D0ZG18"/>
<organism evidence="1 2">
    <name type="scientific">Candidatus Scatavimonas merdigallinarum</name>
    <dbReference type="NCBI Taxonomy" id="2840914"/>
    <lineage>
        <taxon>Bacteria</taxon>
        <taxon>Bacillati</taxon>
        <taxon>Bacillota</taxon>
        <taxon>Clostridia</taxon>
        <taxon>Eubacteriales</taxon>
        <taxon>Oscillospiraceae</taxon>
        <taxon>Oscillospiraceae incertae sedis</taxon>
        <taxon>Candidatus Scatavimonas</taxon>
    </lineage>
</organism>